<feature type="region of interest" description="Disordered" evidence="1">
    <location>
        <begin position="171"/>
        <end position="191"/>
    </location>
</feature>
<keyword evidence="3" id="KW-1185">Reference proteome</keyword>
<organism evidence="2 3">
    <name type="scientific">Nesidiocoris tenuis</name>
    <dbReference type="NCBI Taxonomy" id="355587"/>
    <lineage>
        <taxon>Eukaryota</taxon>
        <taxon>Metazoa</taxon>
        <taxon>Ecdysozoa</taxon>
        <taxon>Arthropoda</taxon>
        <taxon>Hexapoda</taxon>
        <taxon>Insecta</taxon>
        <taxon>Pterygota</taxon>
        <taxon>Neoptera</taxon>
        <taxon>Paraneoptera</taxon>
        <taxon>Hemiptera</taxon>
        <taxon>Heteroptera</taxon>
        <taxon>Panheteroptera</taxon>
        <taxon>Cimicomorpha</taxon>
        <taxon>Miridae</taxon>
        <taxon>Dicyphina</taxon>
        <taxon>Nesidiocoris</taxon>
    </lineage>
</organism>
<dbReference type="OrthoDB" id="10067503at2759"/>
<evidence type="ECO:0000313" key="2">
    <source>
        <dbReference type="EMBL" id="CAB0000930.1"/>
    </source>
</evidence>
<name>A0A6H5GDF9_9HEMI</name>
<accession>A0A6H5GDF9</accession>
<evidence type="ECO:0000256" key="1">
    <source>
        <dbReference type="SAM" id="MobiDB-lite"/>
    </source>
</evidence>
<dbReference type="AlphaFoldDB" id="A0A6H5GDF9"/>
<proteinExistence type="predicted"/>
<evidence type="ECO:0000313" key="3">
    <source>
        <dbReference type="Proteomes" id="UP000479000"/>
    </source>
</evidence>
<reference evidence="2 3" key="1">
    <citation type="submission" date="2020-02" db="EMBL/GenBank/DDBJ databases">
        <authorList>
            <person name="Ferguson B K."/>
        </authorList>
    </citation>
    <scope>NUCLEOTIDE SEQUENCE [LARGE SCALE GENOMIC DNA]</scope>
</reference>
<gene>
    <name evidence="2" type="ORF">NTEN_LOCUS6717</name>
</gene>
<sequence>MVANLPFLLQYLPRQSLRAQDKYHRRCSSFPDAAMQRTPSTSLWSSKSTVGQSRGQELKELNERCLQSEPSVPVVESEIAEEVTADDGGEEDVFDLQRIKRELQQYQHREGTDQTEGQEGETRSWQHKFRRERGDHPKQLQPSYAHRQEEEILHGGRRQFDQADVDRSLPAEADHRTKPDGISQLQSPPGNFRLHCRAGPGKRPFLRFRSHHRRHRAGEISSVAFFARRPFGNSDFPCVPGQM</sequence>
<dbReference type="EMBL" id="CADCXU010010195">
    <property type="protein sequence ID" value="CAB0000930.1"/>
    <property type="molecule type" value="Genomic_DNA"/>
</dbReference>
<dbReference type="Proteomes" id="UP000479000">
    <property type="component" value="Unassembled WGS sequence"/>
</dbReference>
<protein>
    <submittedName>
        <fullName evidence="2">Uncharacterized protein</fullName>
    </submittedName>
</protein>
<feature type="region of interest" description="Disordered" evidence="1">
    <location>
        <begin position="106"/>
        <end position="146"/>
    </location>
</feature>